<reference evidence="2" key="1">
    <citation type="submission" date="2020-02" db="EMBL/GenBank/DDBJ databases">
        <authorList>
            <person name="Scholz U."/>
            <person name="Mascher M."/>
            <person name="Fiebig A."/>
        </authorList>
    </citation>
    <scope>NUCLEOTIDE SEQUENCE</scope>
</reference>
<dbReference type="Proteomes" id="UP000663760">
    <property type="component" value="Chromosome 12"/>
</dbReference>
<gene>
    <name evidence="1" type="ORF">SI7747_12015730</name>
    <name evidence="2" type="ORF">SI8410_12016961</name>
</gene>
<evidence type="ECO:0000313" key="3">
    <source>
        <dbReference type="Proteomes" id="UP000663760"/>
    </source>
</evidence>
<proteinExistence type="predicted"/>
<dbReference type="EMBL" id="LR743599">
    <property type="protein sequence ID" value="CAA2630092.1"/>
    <property type="molecule type" value="Genomic_DNA"/>
</dbReference>
<evidence type="ECO:0000313" key="1">
    <source>
        <dbReference type="EMBL" id="CAA2630092.1"/>
    </source>
</evidence>
<name>A0A7I8L8D1_SPIIN</name>
<keyword evidence="3" id="KW-1185">Reference proteome</keyword>
<protein>
    <submittedName>
        <fullName evidence="2">Uncharacterized protein</fullName>
    </submittedName>
</protein>
<accession>A0A7I8L8D1</accession>
<dbReference type="EMBL" id="LR746275">
    <property type="protein sequence ID" value="CAA7406283.1"/>
    <property type="molecule type" value="Genomic_DNA"/>
</dbReference>
<sequence>MSSFTFKIPKYWKSLISP</sequence>
<organism evidence="2 3">
    <name type="scientific">Spirodela intermedia</name>
    <name type="common">Intermediate duckweed</name>
    <dbReference type="NCBI Taxonomy" id="51605"/>
    <lineage>
        <taxon>Eukaryota</taxon>
        <taxon>Viridiplantae</taxon>
        <taxon>Streptophyta</taxon>
        <taxon>Embryophyta</taxon>
        <taxon>Tracheophyta</taxon>
        <taxon>Spermatophyta</taxon>
        <taxon>Magnoliopsida</taxon>
        <taxon>Liliopsida</taxon>
        <taxon>Araceae</taxon>
        <taxon>Lemnoideae</taxon>
        <taxon>Spirodela</taxon>
    </lineage>
</organism>
<evidence type="ECO:0000313" key="2">
    <source>
        <dbReference type="EMBL" id="CAA7406283.1"/>
    </source>
</evidence>
<dbReference type="AlphaFoldDB" id="A0A7I8L8D1"/>